<dbReference type="EMBL" id="JH668290">
    <property type="protein sequence ID" value="KAG6441979.1"/>
    <property type="molecule type" value="Genomic_DNA"/>
</dbReference>
<proteinExistence type="predicted"/>
<organism evidence="1 2">
    <name type="scientific">Manduca sexta</name>
    <name type="common">Tobacco hawkmoth</name>
    <name type="synonym">Tobacco hornworm</name>
    <dbReference type="NCBI Taxonomy" id="7130"/>
    <lineage>
        <taxon>Eukaryota</taxon>
        <taxon>Metazoa</taxon>
        <taxon>Ecdysozoa</taxon>
        <taxon>Arthropoda</taxon>
        <taxon>Hexapoda</taxon>
        <taxon>Insecta</taxon>
        <taxon>Pterygota</taxon>
        <taxon>Neoptera</taxon>
        <taxon>Endopterygota</taxon>
        <taxon>Lepidoptera</taxon>
        <taxon>Glossata</taxon>
        <taxon>Ditrysia</taxon>
        <taxon>Bombycoidea</taxon>
        <taxon>Sphingidae</taxon>
        <taxon>Sphinginae</taxon>
        <taxon>Sphingini</taxon>
        <taxon>Manduca</taxon>
    </lineage>
</organism>
<evidence type="ECO:0000313" key="1">
    <source>
        <dbReference type="EMBL" id="KAG6441979.1"/>
    </source>
</evidence>
<evidence type="ECO:0000313" key="2">
    <source>
        <dbReference type="Proteomes" id="UP000791440"/>
    </source>
</evidence>
<dbReference type="Proteomes" id="UP000791440">
    <property type="component" value="Unassembled WGS sequence"/>
</dbReference>
<keyword evidence="2" id="KW-1185">Reference proteome</keyword>
<name>A0A922CDM9_MANSE</name>
<gene>
    <name evidence="1" type="ORF">O3G_MSEX002091</name>
</gene>
<accession>A0A922CDM9</accession>
<comment type="caution">
    <text evidence="1">The sequence shown here is derived from an EMBL/GenBank/DDBJ whole genome shotgun (WGS) entry which is preliminary data.</text>
</comment>
<sequence length="178" mass="20513">MIVHIATLTFGDHVMCNARWRDGSMPCISIAHAYLQCVPPRPRRRRLTYATSPIPRTHRRPPERRAANNCKYSHALLVHSRTEISIEQAESPTVCASLAPHTLHCTNTQSKTVFRNVSVHIKCIQNYIYINRAKPSTFAALFRIEHHVCHELSSRDRCGRAQFNTFYNHSNSSCFWIK</sequence>
<reference evidence="1" key="2">
    <citation type="submission" date="2020-12" db="EMBL/GenBank/DDBJ databases">
        <authorList>
            <person name="Kanost M."/>
        </authorList>
    </citation>
    <scope>NUCLEOTIDE SEQUENCE</scope>
</reference>
<dbReference type="AlphaFoldDB" id="A0A922CDM9"/>
<reference evidence="1" key="1">
    <citation type="journal article" date="2016" name="Insect Biochem. Mol. Biol.">
        <title>Multifaceted biological insights from a draft genome sequence of the tobacco hornworm moth, Manduca sexta.</title>
        <authorList>
            <person name="Kanost M.R."/>
            <person name="Arrese E.L."/>
            <person name="Cao X."/>
            <person name="Chen Y.R."/>
            <person name="Chellapilla S."/>
            <person name="Goldsmith M.R."/>
            <person name="Grosse-Wilde E."/>
            <person name="Heckel D.G."/>
            <person name="Herndon N."/>
            <person name="Jiang H."/>
            <person name="Papanicolaou A."/>
            <person name="Qu J."/>
            <person name="Soulages J.L."/>
            <person name="Vogel H."/>
            <person name="Walters J."/>
            <person name="Waterhouse R.M."/>
            <person name="Ahn S.J."/>
            <person name="Almeida F.C."/>
            <person name="An C."/>
            <person name="Aqrawi P."/>
            <person name="Bretschneider A."/>
            <person name="Bryant W.B."/>
            <person name="Bucks S."/>
            <person name="Chao H."/>
            <person name="Chevignon G."/>
            <person name="Christen J.M."/>
            <person name="Clarke D.F."/>
            <person name="Dittmer N.T."/>
            <person name="Ferguson L.C.F."/>
            <person name="Garavelou S."/>
            <person name="Gordon K.H.J."/>
            <person name="Gunaratna R.T."/>
            <person name="Han Y."/>
            <person name="Hauser F."/>
            <person name="He Y."/>
            <person name="Heidel-Fischer H."/>
            <person name="Hirsh A."/>
            <person name="Hu Y."/>
            <person name="Jiang H."/>
            <person name="Kalra D."/>
            <person name="Klinner C."/>
            <person name="Konig C."/>
            <person name="Kovar C."/>
            <person name="Kroll A.R."/>
            <person name="Kuwar S.S."/>
            <person name="Lee S.L."/>
            <person name="Lehman R."/>
            <person name="Li K."/>
            <person name="Li Z."/>
            <person name="Liang H."/>
            <person name="Lovelace S."/>
            <person name="Lu Z."/>
            <person name="Mansfield J.H."/>
            <person name="McCulloch K.J."/>
            <person name="Mathew T."/>
            <person name="Morton B."/>
            <person name="Muzny D.M."/>
            <person name="Neunemann D."/>
            <person name="Ongeri F."/>
            <person name="Pauchet Y."/>
            <person name="Pu L.L."/>
            <person name="Pyrousis I."/>
            <person name="Rao X.J."/>
            <person name="Redding A."/>
            <person name="Roesel C."/>
            <person name="Sanchez-Gracia A."/>
            <person name="Schaack S."/>
            <person name="Shukla A."/>
            <person name="Tetreau G."/>
            <person name="Wang Y."/>
            <person name="Xiong G.H."/>
            <person name="Traut W."/>
            <person name="Walsh T.K."/>
            <person name="Worley K.C."/>
            <person name="Wu D."/>
            <person name="Wu W."/>
            <person name="Wu Y.Q."/>
            <person name="Zhang X."/>
            <person name="Zou Z."/>
            <person name="Zucker H."/>
            <person name="Briscoe A.D."/>
            <person name="Burmester T."/>
            <person name="Clem R.J."/>
            <person name="Feyereisen R."/>
            <person name="Grimmelikhuijzen C.J.P."/>
            <person name="Hamodrakas S.J."/>
            <person name="Hansson B.S."/>
            <person name="Huguet E."/>
            <person name="Jermiin L.S."/>
            <person name="Lan Q."/>
            <person name="Lehman H.K."/>
            <person name="Lorenzen M."/>
            <person name="Merzendorfer H."/>
            <person name="Michalopoulos I."/>
            <person name="Morton D.B."/>
            <person name="Muthukrishnan S."/>
            <person name="Oakeshott J.G."/>
            <person name="Palmer W."/>
            <person name="Park Y."/>
            <person name="Passarelli A.L."/>
            <person name="Rozas J."/>
            <person name="Schwartz L.M."/>
            <person name="Smith W."/>
            <person name="Southgate A."/>
            <person name="Vilcinskas A."/>
            <person name="Vogt R."/>
            <person name="Wang P."/>
            <person name="Werren J."/>
            <person name="Yu X.Q."/>
            <person name="Zhou J.J."/>
            <person name="Brown S.J."/>
            <person name="Scherer S.E."/>
            <person name="Richards S."/>
            <person name="Blissard G.W."/>
        </authorList>
    </citation>
    <scope>NUCLEOTIDE SEQUENCE</scope>
</reference>
<protein>
    <submittedName>
        <fullName evidence="1">Uncharacterized protein</fullName>
    </submittedName>
</protein>